<keyword evidence="2" id="KW-1185">Reference proteome</keyword>
<reference evidence="1" key="1">
    <citation type="submission" date="2023-10" db="EMBL/GenBank/DDBJ databases">
        <title>Genome assembly of Pristionchus species.</title>
        <authorList>
            <person name="Yoshida K."/>
            <person name="Sommer R.J."/>
        </authorList>
    </citation>
    <scope>NUCLEOTIDE SEQUENCE</scope>
    <source>
        <strain evidence="1">RS5133</strain>
    </source>
</reference>
<comment type="caution">
    <text evidence="1">The sequence shown here is derived from an EMBL/GenBank/DDBJ whole genome shotgun (WGS) entry which is preliminary data.</text>
</comment>
<evidence type="ECO:0008006" key="3">
    <source>
        <dbReference type="Google" id="ProtNLM"/>
    </source>
</evidence>
<evidence type="ECO:0000313" key="2">
    <source>
        <dbReference type="Proteomes" id="UP001432322"/>
    </source>
</evidence>
<name>A0AAV5WFX6_9BILA</name>
<dbReference type="Proteomes" id="UP001432322">
    <property type="component" value="Unassembled WGS sequence"/>
</dbReference>
<organism evidence="1 2">
    <name type="scientific">Pristionchus fissidentatus</name>
    <dbReference type="NCBI Taxonomy" id="1538716"/>
    <lineage>
        <taxon>Eukaryota</taxon>
        <taxon>Metazoa</taxon>
        <taxon>Ecdysozoa</taxon>
        <taxon>Nematoda</taxon>
        <taxon>Chromadorea</taxon>
        <taxon>Rhabditida</taxon>
        <taxon>Rhabditina</taxon>
        <taxon>Diplogasteromorpha</taxon>
        <taxon>Diplogasteroidea</taxon>
        <taxon>Neodiplogasteridae</taxon>
        <taxon>Pristionchus</taxon>
    </lineage>
</organism>
<dbReference type="AlphaFoldDB" id="A0AAV5WFX6"/>
<proteinExistence type="predicted"/>
<protein>
    <recommendedName>
        <fullName evidence="3">F-box domain-containing protein</fullName>
    </recommendedName>
</protein>
<dbReference type="EMBL" id="BTSY01000005">
    <property type="protein sequence ID" value="GMT30575.1"/>
    <property type="molecule type" value="Genomic_DNA"/>
</dbReference>
<accession>A0AAV5WFX6</accession>
<gene>
    <name evidence="1" type="ORF">PFISCL1PPCAC_21872</name>
</gene>
<evidence type="ECO:0000313" key="1">
    <source>
        <dbReference type="EMBL" id="GMT30575.1"/>
    </source>
</evidence>
<feature type="non-terminal residue" evidence="1">
    <location>
        <position position="1"/>
    </location>
</feature>
<sequence length="91" mass="10636">RMSEEKERDMKIIVRRAEMSPEILLLMRMNKDFFPILELPPELSAKILSNLGEKELGVCLRSLALDKMLYMKSANSERFPSMWEMIAMSLI</sequence>